<keyword evidence="1" id="KW-0805">Transcription regulation</keyword>
<evidence type="ECO:0000256" key="1">
    <source>
        <dbReference type="ARBA" id="ARBA00023015"/>
    </source>
</evidence>
<dbReference type="OrthoDB" id="241790at2"/>
<evidence type="ECO:0000259" key="4">
    <source>
        <dbReference type="PROSITE" id="PS01124"/>
    </source>
</evidence>
<dbReference type="STRING" id="159449.B4N89_25730"/>
<dbReference type="GO" id="GO:0003700">
    <property type="term" value="F:DNA-binding transcription factor activity"/>
    <property type="evidence" value="ECO:0007669"/>
    <property type="project" value="InterPro"/>
</dbReference>
<feature type="domain" description="HTH araC/xylS-type" evidence="4">
    <location>
        <begin position="184"/>
        <end position="282"/>
    </location>
</feature>
<dbReference type="SUPFAM" id="SSF46689">
    <property type="entry name" value="Homeodomain-like"/>
    <property type="match status" value="2"/>
</dbReference>
<dbReference type="InterPro" id="IPR050204">
    <property type="entry name" value="AraC_XylS_family_regulators"/>
</dbReference>
<gene>
    <name evidence="5" type="ORF">B4N89_25730</name>
</gene>
<accession>A0A1T3P4K2</accession>
<dbReference type="PANTHER" id="PTHR46796:SF13">
    <property type="entry name" value="HTH-TYPE TRANSCRIPTIONAL ACTIVATOR RHAS"/>
    <property type="match status" value="1"/>
</dbReference>
<comment type="caution">
    <text evidence="5">The sequence shown here is derived from an EMBL/GenBank/DDBJ whole genome shotgun (WGS) entry which is preliminary data.</text>
</comment>
<dbReference type="PROSITE" id="PS01124">
    <property type="entry name" value="HTH_ARAC_FAMILY_2"/>
    <property type="match status" value="1"/>
</dbReference>
<dbReference type="EMBL" id="MWQN01000001">
    <property type="protein sequence ID" value="OPC83882.1"/>
    <property type="molecule type" value="Genomic_DNA"/>
</dbReference>
<dbReference type="InterPro" id="IPR032783">
    <property type="entry name" value="AraC_lig"/>
</dbReference>
<dbReference type="Gene3D" id="1.10.10.60">
    <property type="entry name" value="Homeodomain-like"/>
    <property type="match status" value="2"/>
</dbReference>
<dbReference type="InterPro" id="IPR009057">
    <property type="entry name" value="Homeodomain-like_sf"/>
</dbReference>
<evidence type="ECO:0000313" key="5">
    <source>
        <dbReference type="EMBL" id="OPC83882.1"/>
    </source>
</evidence>
<dbReference type="Proteomes" id="UP000190037">
    <property type="component" value="Unassembled WGS sequence"/>
</dbReference>
<dbReference type="SMART" id="SM00342">
    <property type="entry name" value="HTH_ARAC"/>
    <property type="match status" value="1"/>
</dbReference>
<keyword evidence="3" id="KW-0804">Transcription</keyword>
<dbReference type="InterPro" id="IPR018060">
    <property type="entry name" value="HTH_AraC"/>
</dbReference>
<dbReference type="AlphaFoldDB" id="A0A1T3P4K2"/>
<evidence type="ECO:0000313" key="6">
    <source>
        <dbReference type="Proteomes" id="UP000190037"/>
    </source>
</evidence>
<evidence type="ECO:0000256" key="2">
    <source>
        <dbReference type="ARBA" id="ARBA00023125"/>
    </source>
</evidence>
<organism evidence="5 6">
    <name type="scientific">Embleya scabrispora</name>
    <dbReference type="NCBI Taxonomy" id="159449"/>
    <lineage>
        <taxon>Bacteria</taxon>
        <taxon>Bacillati</taxon>
        <taxon>Actinomycetota</taxon>
        <taxon>Actinomycetes</taxon>
        <taxon>Kitasatosporales</taxon>
        <taxon>Streptomycetaceae</taxon>
        <taxon>Embleya</taxon>
    </lineage>
</organism>
<dbReference type="PROSITE" id="PS00041">
    <property type="entry name" value="HTH_ARAC_FAMILY_1"/>
    <property type="match status" value="1"/>
</dbReference>
<dbReference type="Pfam" id="PF12833">
    <property type="entry name" value="HTH_18"/>
    <property type="match status" value="1"/>
</dbReference>
<keyword evidence="2" id="KW-0238">DNA-binding</keyword>
<keyword evidence="6" id="KW-1185">Reference proteome</keyword>
<protein>
    <submittedName>
        <fullName evidence="5">AraC family transcriptional regulator</fullName>
    </submittedName>
</protein>
<sequence>MDGLADLLRGIRADEALFDRRILSPAGSVRLDSRTPLTICTLVRGGGRIVPESGPSHALLPGDTAVIRGPAPLTFVADPSADPSVDPSTDAPTELISGAYRAHTDIGRRLPTALPDLLVVPDPDGDHRLLDFLSAEVAADRPGQQVVLDRLLDWLLACTLRAWFDLPEAHAPEWYLALADPIVGAALRAVHDAPARPWTIAALAAEAGVSRTALAERFTARVGQPPLTYLTEWRMALAAELLTEPDATVAAVARRVGYADAFAFSTAFKRVRGLSPSAHRTAHHRAA</sequence>
<reference evidence="5 6" key="1">
    <citation type="submission" date="2017-03" db="EMBL/GenBank/DDBJ databases">
        <title>Draft genome sequence of Streptomyces scabrisporus NF3, endophyte isolated from Amphipterygium adstringens.</title>
        <authorList>
            <person name="Vazquez M."/>
            <person name="Ceapa C.D."/>
            <person name="Rodriguez Luna D."/>
            <person name="Sanchez Esquivel S."/>
        </authorList>
    </citation>
    <scope>NUCLEOTIDE SEQUENCE [LARGE SCALE GENOMIC DNA]</scope>
    <source>
        <strain evidence="5 6">NF3</strain>
    </source>
</reference>
<dbReference type="PANTHER" id="PTHR46796">
    <property type="entry name" value="HTH-TYPE TRANSCRIPTIONAL ACTIVATOR RHAS-RELATED"/>
    <property type="match status" value="1"/>
</dbReference>
<proteinExistence type="predicted"/>
<evidence type="ECO:0000256" key="3">
    <source>
        <dbReference type="ARBA" id="ARBA00023163"/>
    </source>
</evidence>
<dbReference type="GO" id="GO:0043565">
    <property type="term" value="F:sequence-specific DNA binding"/>
    <property type="evidence" value="ECO:0007669"/>
    <property type="project" value="InterPro"/>
</dbReference>
<name>A0A1T3P4K2_9ACTN</name>
<dbReference type="RefSeq" id="WP_078978178.1">
    <property type="nucleotide sequence ID" value="NZ_MWQN01000001.1"/>
</dbReference>
<dbReference type="Pfam" id="PF12852">
    <property type="entry name" value="Cupin_6"/>
    <property type="match status" value="1"/>
</dbReference>
<dbReference type="InterPro" id="IPR018062">
    <property type="entry name" value="HTH_AraC-typ_CS"/>
</dbReference>